<reference evidence="1 2" key="1">
    <citation type="submission" date="2024-09" db="EMBL/GenBank/DDBJ databases">
        <authorList>
            <person name="Sun Q."/>
            <person name="Mori K."/>
        </authorList>
    </citation>
    <scope>NUCLEOTIDE SEQUENCE [LARGE SCALE GENOMIC DNA]</scope>
    <source>
        <strain evidence="1 2">NCAIM B.02415</strain>
    </source>
</reference>
<name>A0ABV6LAI8_9SPHI</name>
<keyword evidence="2" id="KW-1185">Reference proteome</keyword>
<evidence type="ECO:0000313" key="2">
    <source>
        <dbReference type="Proteomes" id="UP001589828"/>
    </source>
</evidence>
<gene>
    <name evidence="1" type="ORF">ACFFGT_19990</name>
</gene>
<proteinExistence type="predicted"/>
<accession>A0ABV6LAI8</accession>
<organism evidence="1 2">
    <name type="scientific">Mucilaginibacter angelicae</name>
    <dbReference type="NCBI Taxonomy" id="869718"/>
    <lineage>
        <taxon>Bacteria</taxon>
        <taxon>Pseudomonadati</taxon>
        <taxon>Bacteroidota</taxon>
        <taxon>Sphingobacteriia</taxon>
        <taxon>Sphingobacteriales</taxon>
        <taxon>Sphingobacteriaceae</taxon>
        <taxon>Mucilaginibacter</taxon>
    </lineage>
</organism>
<dbReference type="RefSeq" id="WP_377024280.1">
    <property type="nucleotide sequence ID" value="NZ_JBHLTS010000060.1"/>
</dbReference>
<dbReference type="EMBL" id="JBHLTS010000060">
    <property type="protein sequence ID" value="MFC0516500.1"/>
    <property type="molecule type" value="Genomic_DNA"/>
</dbReference>
<sequence length="321" mass="36867">MILTKPITNLTGIILILFCFGCKQRNIVKHSGEKDLISFKPVFGISYTEIARRSQDGLSFNNFGYQMEPQWKMKFVSNDSTSIYSPTKKQFINFPLSRGYDSIFNTARTWLKVKTMTRDSMIIELLKAYGDSVDTRGAKVYMIFYANNYIKNVLHGDISKCKSPSRKDSVYIQWLADAANKNVDKAFAARQPVELKSKSALVTISKRHTEPTMLNNFDTSDDYMGPEFDITVDKAYTNFYYSFSIFVDPTGQMHYGRPLTVFLEENRKATYIHLSKAVMDSYLKYYLHLIPGKTLGITHTSEIAVHVTGKPREYRLTKNLQ</sequence>
<dbReference type="Proteomes" id="UP001589828">
    <property type="component" value="Unassembled WGS sequence"/>
</dbReference>
<protein>
    <submittedName>
        <fullName evidence="1">Uncharacterized protein</fullName>
    </submittedName>
</protein>
<evidence type="ECO:0000313" key="1">
    <source>
        <dbReference type="EMBL" id="MFC0516500.1"/>
    </source>
</evidence>
<comment type="caution">
    <text evidence="1">The sequence shown here is derived from an EMBL/GenBank/DDBJ whole genome shotgun (WGS) entry which is preliminary data.</text>
</comment>